<dbReference type="SMART" id="SM00257">
    <property type="entry name" value="LysM"/>
    <property type="match status" value="4"/>
</dbReference>
<sequence length="394" mass="43190">MRDGKRALGMLFLGILLLLGNRGRAESATYHEVQAGENLWVISRRYGVALKTLLELNGLSEQSILQPGMKILIEGERDAQSGSLLYEVKQGDTPWGIAREFQIPVRLLLEANNLTEKSILRVGQKLVIPLSGDGRLKASERTGTQGTTQPQVHTVRQGDSLWRISRQYGVDIRSLMKANGLTETSILQVGMRLVIPKETGRTAVASSSSATSWGTYTVKEGDTLWNISRRFGIPLKELLQANGLRETSVLQIGQVLRVPSRGGVPAAPQRAQQGFIWPVNGRISSRFGPRGRGFHYGIDIIAPVGTVVRAAESGVVSYSGWMSGYGRVVIITHASGLQTVYAHNSVNLVREGQRVNKGDPIARVGSTGNATCPHLHFEMRRNGRPVDPLEFLRR</sequence>
<accession>A0A7V3YF47</accession>
<proteinExistence type="predicted"/>
<dbReference type="SUPFAM" id="SSF54106">
    <property type="entry name" value="LysM domain"/>
    <property type="match status" value="3"/>
</dbReference>
<gene>
    <name evidence="2" type="ORF">ENV30_01230</name>
</gene>
<reference evidence="2" key="1">
    <citation type="journal article" date="2020" name="mSystems">
        <title>Genome- and Community-Level Interaction Insights into Carbon Utilization and Element Cycling Functions of Hydrothermarchaeota in Hydrothermal Sediment.</title>
        <authorList>
            <person name="Zhou Z."/>
            <person name="Liu Y."/>
            <person name="Xu W."/>
            <person name="Pan J."/>
            <person name="Luo Z.H."/>
            <person name="Li M."/>
        </authorList>
    </citation>
    <scope>NUCLEOTIDE SEQUENCE [LARGE SCALE GENOMIC DNA]</scope>
    <source>
        <strain evidence="2">SpSt-747</strain>
    </source>
</reference>
<dbReference type="SUPFAM" id="SSF51261">
    <property type="entry name" value="Duplicated hybrid motif"/>
    <property type="match status" value="1"/>
</dbReference>
<evidence type="ECO:0000259" key="1">
    <source>
        <dbReference type="PROSITE" id="PS51782"/>
    </source>
</evidence>
<comment type="caution">
    <text evidence="2">The sequence shown here is derived from an EMBL/GenBank/DDBJ whole genome shotgun (WGS) entry which is preliminary data.</text>
</comment>
<feature type="domain" description="LysM" evidence="1">
    <location>
        <begin position="29"/>
        <end position="73"/>
    </location>
</feature>
<dbReference type="Gene3D" id="3.10.350.10">
    <property type="entry name" value="LysM domain"/>
    <property type="match status" value="4"/>
</dbReference>
<feature type="domain" description="LysM" evidence="1">
    <location>
        <begin position="151"/>
        <end position="195"/>
    </location>
</feature>
<dbReference type="PANTHER" id="PTHR21666">
    <property type="entry name" value="PEPTIDASE-RELATED"/>
    <property type="match status" value="1"/>
</dbReference>
<dbReference type="Pfam" id="PF01476">
    <property type="entry name" value="LysM"/>
    <property type="match status" value="4"/>
</dbReference>
<dbReference type="Pfam" id="PF01551">
    <property type="entry name" value="Peptidase_M23"/>
    <property type="match status" value="1"/>
</dbReference>
<dbReference type="InterPro" id="IPR011055">
    <property type="entry name" value="Dup_hybrid_motif"/>
</dbReference>
<dbReference type="Gene3D" id="2.70.70.10">
    <property type="entry name" value="Glucose Permease (Domain IIA)"/>
    <property type="match status" value="1"/>
</dbReference>
<evidence type="ECO:0000313" key="2">
    <source>
        <dbReference type="EMBL" id="HGI29928.1"/>
    </source>
</evidence>
<dbReference type="InterPro" id="IPR016047">
    <property type="entry name" value="M23ase_b-sheet_dom"/>
</dbReference>
<dbReference type="InterPro" id="IPR036779">
    <property type="entry name" value="LysM_dom_sf"/>
</dbReference>
<organism evidence="2">
    <name type="scientific">Candidatus Caldatribacterium californiense</name>
    <dbReference type="NCBI Taxonomy" id="1454726"/>
    <lineage>
        <taxon>Bacteria</taxon>
        <taxon>Pseudomonadati</taxon>
        <taxon>Atribacterota</taxon>
        <taxon>Atribacteria</taxon>
        <taxon>Atribacterales</taxon>
        <taxon>Candidatus Caldatribacteriaceae</taxon>
        <taxon>Candidatus Caldatribacterium</taxon>
    </lineage>
</organism>
<dbReference type="PROSITE" id="PS51782">
    <property type="entry name" value="LYSM"/>
    <property type="match status" value="4"/>
</dbReference>
<dbReference type="InterPro" id="IPR018392">
    <property type="entry name" value="LysM"/>
</dbReference>
<dbReference type="AlphaFoldDB" id="A0A7V3YF47"/>
<feature type="domain" description="LysM" evidence="1">
    <location>
        <begin position="214"/>
        <end position="258"/>
    </location>
</feature>
<name>A0A7V3YF47_9BACT</name>
<dbReference type="PANTHER" id="PTHR21666:SF270">
    <property type="entry name" value="MUREIN HYDROLASE ACTIVATOR ENVC"/>
    <property type="match status" value="1"/>
</dbReference>
<feature type="domain" description="LysM" evidence="1">
    <location>
        <begin position="84"/>
        <end position="128"/>
    </location>
</feature>
<dbReference type="EMBL" id="DTFV01000023">
    <property type="protein sequence ID" value="HGI29928.1"/>
    <property type="molecule type" value="Genomic_DNA"/>
</dbReference>
<dbReference type="CDD" id="cd12797">
    <property type="entry name" value="M23_peptidase"/>
    <property type="match status" value="1"/>
</dbReference>
<dbReference type="CDD" id="cd00118">
    <property type="entry name" value="LysM"/>
    <property type="match status" value="4"/>
</dbReference>
<dbReference type="GO" id="GO:0004222">
    <property type="term" value="F:metalloendopeptidase activity"/>
    <property type="evidence" value="ECO:0007669"/>
    <property type="project" value="TreeGrafter"/>
</dbReference>
<protein>
    <submittedName>
        <fullName evidence="2">LysM peptidoglycan-binding domain-containing protein</fullName>
    </submittedName>
</protein>
<dbReference type="InterPro" id="IPR050570">
    <property type="entry name" value="Cell_wall_metabolism_enzyme"/>
</dbReference>